<dbReference type="EMBL" id="ASPP01018435">
    <property type="protein sequence ID" value="ETO16257.1"/>
    <property type="molecule type" value="Genomic_DNA"/>
</dbReference>
<keyword evidence="1" id="KW-1133">Transmembrane helix</keyword>
<keyword evidence="3" id="KW-1185">Reference proteome</keyword>
<protein>
    <submittedName>
        <fullName evidence="2">Uncharacterized protein</fullName>
    </submittedName>
</protein>
<sequence length="348" mass="40875">VFFNTGCNVNIIISIGELLREFRILAGFFFLLGLLIIFGSAMGWQYCMFFVIEASVFAMTAMAGMSTWWLLDKSELFNLPLLMEKRLEELGVKNEDEPEHVKSAPPLRIVLDDGKAIFFFLRHLVRELSLENVLFLADVMHFKNAFVQNKKVFNNVPGFFIRVCDLAKYGYVDNRTFVQYAWALSHAYVENVSASYVTAIHSETRERILDYLMELEPQKETEFTNNDWLQLCNVFDRAAQEVWELVNQSWKRYIRSPQFAEFKMTEGGNRQRNLSEEVVQMMRQKEAMEQKTQNTTLDGHIFFVHLKKKRKNERLTNIQLLLIDNNFLQLSMNSCKHDMRKKPSRTLR</sequence>
<dbReference type="SUPFAM" id="SSF48097">
    <property type="entry name" value="Regulator of G-protein signaling, RGS"/>
    <property type="match status" value="1"/>
</dbReference>
<proteinExistence type="predicted"/>
<dbReference type="InterPro" id="IPR044926">
    <property type="entry name" value="RGS_subdomain_2"/>
</dbReference>
<dbReference type="Proteomes" id="UP000023152">
    <property type="component" value="Unassembled WGS sequence"/>
</dbReference>
<accession>X6MS17</accession>
<keyword evidence="1" id="KW-0812">Transmembrane</keyword>
<feature type="transmembrane region" description="Helical" evidence="1">
    <location>
        <begin position="50"/>
        <end position="71"/>
    </location>
</feature>
<evidence type="ECO:0000313" key="3">
    <source>
        <dbReference type="Proteomes" id="UP000023152"/>
    </source>
</evidence>
<dbReference type="AlphaFoldDB" id="X6MS17"/>
<feature type="non-terminal residue" evidence="2">
    <location>
        <position position="1"/>
    </location>
</feature>
<feature type="transmembrane region" description="Helical" evidence="1">
    <location>
        <begin position="24"/>
        <end position="44"/>
    </location>
</feature>
<organism evidence="2 3">
    <name type="scientific">Reticulomyxa filosa</name>
    <dbReference type="NCBI Taxonomy" id="46433"/>
    <lineage>
        <taxon>Eukaryota</taxon>
        <taxon>Sar</taxon>
        <taxon>Rhizaria</taxon>
        <taxon>Retaria</taxon>
        <taxon>Foraminifera</taxon>
        <taxon>Monothalamids</taxon>
        <taxon>Reticulomyxidae</taxon>
        <taxon>Reticulomyxa</taxon>
    </lineage>
</organism>
<comment type="caution">
    <text evidence="2">The sequence shown here is derived from an EMBL/GenBank/DDBJ whole genome shotgun (WGS) entry which is preliminary data.</text>
</comment>
<dbReference type="Gene3D" id="1.10.167.10">
    <property type="entry name" value="Regulator of G-protein Signalling 4, domain 2"/>
    <property type="match status" value="1"/>
</dbReference>
<name>X6MS17_RETFI</name>
<keyword evidence="1" id="KW-0472">Membrane</keyword>
<evidence type="ECO:0000313" key="2">
    <source>
        <dbReference type="EMBL" id="ETO16257.1"/>
    </source>
</evidence>
<gene>
    <name evidence="2" type="ORF">RFI_21096</name>
</gene>
<evidence type="ECO:0000256" key="1">
    <source>
        <dbReference type="SAM" id="Phobius"/>
    </source>
</evidence>
<reference evidence="2 3" key="1">
    <citation type="journal article" date="2013" name="Curr. Biol.">
        <title>The Genome of the Foraminiferan Reticulomyxa filosa.</title>
        <authorList>
            <person name="Glockner G."/>
            <person name="Hulsmann N."/>
            <person name="Schleicher M."/>
            <person name="Noegel A.A."/>
            <person name="Eichinger L."/>
            <person name="Gallinger C."/>
            <person name="Pawlowski J."/>
            <person name="Sierra R."/>
            <person name="Euteneuer U."/>
            <person name="Pillet L."/>
            <person name="Moustafa A."/>
            <person name="Platzer M."/>
            <person name="Groth M."/>
            <person name="Szafranski K."/>
            <person name="Schliwa M."/>
        </authorList>
    </citation>
    <scope>NUCLEOTIDE SEQUENCE [LARGE SCALE GENOMIC DNA]</scope>
</reference>
<dbReference type="InterPro" id="IPR036305">
    <property type="entry name" value="RGS_sf"/>
</dbReference>